<name>A0A5C6U1B8_9BURK</name>
<dbReference type="Proteomes" id="UP000321832">
    <property type="component" value="Unassembled WGS sequence"/>
</dbReference>
<comment type="caution">
    <text evidence="2">The sequence shown here is derived from an EMBL/GenBank/DDBJ whole genome shotgun (WGS) entry which is preliminary data.</text>
</comment>
<feature type="region of interest" description="Disordered" evidence="1">
    <location>
        <begin position="297"/>
        <end position="330"/>
    </location>
</feature>
<evidence type="ECO:0000313" key="3">
    <source>
        <dbReference type="Proteomes" id="UP000321832"/>
    </source>
</evidence>
<accession>A0A5C6U1B8</accession>
<sequence>MTLSSPGIVNRTVTARLSLIAPTLSATAGGVTLGGPRGRDLTSAQTLAISLNTAAIEHPWRLGTLPSWLASTTPSGTVSSIGSTLSLAPGIAPTSAGTSTATVTVSATVNGDTVSLPLTATLHLDQRRLLPSTWGVGTASSPLGTVLSRTLRVADNFGGALGWTATSDSARLGVTASGNTGSSPTLTLTANPASLPAGAISLARVTLATATPGVEGAVVRIALWKSATAPSAITTLPMDLREVVADRIRPLVYTHAGGGSIGIYNAYTATQVGTINGVGAALGKMSVSPDGSRLYALDTANRSPGGGRPGHPHPVSHLDARPGRSTAAPRCWRSARTASRWCWWGTAAPTSKGAASGRMPCRAR</sequence>
<gene>
    <name evidence="2" type="ORF">FSC37_05775</name>
</gene>
<evidence type="ECO:0000313" key="2">
    <source>
        <dbReference type="EMBL" id="TXC65731.1"/>
    </source>
</evidence>
<dbReference type="EMBL" id="VOPW01000001">
    <property type="protein sequence ID" value="TXC65731.1"/>
    <property type="molecule type" value="Genomic_DNA"/>
</dbReference>
<protein>
    <recommendedName>
        <fullName evidence="4">BACON domain-containing protein</fullName>
    </recommendedName>
</protein>
<evidence type="ECO:0000256" key="1">
    <source>
        <dbReference type="SAM" id="MobiDB-lite"/>
    </source>
</evidence>
<organism evidence="2 3">
    <name type="scientific">Piscinibacter aquaticus</name>
    <dbReference type="NCBI Taxonomy" id="392597"/>
    <lineage>
        <taxon>Bacteria</taxon>
        <taxon>Pseudomonadati</taxon>
        <taxon>Pseudomonadota</taxon>
        <taxon>Betaproteobacteria</taxon>
        <taxon>Burkholderiales</taxon>
        <taxon>Sphaerotilaceae</taxon>
        <taxon>Piscinibacter</taxon>
    </lineage>
</organism>
<dbReference type="SUPFAM" id="SSF75011">
    <property type="entry name" value="3-carboxy-cis,cis-mucoante lactonizing enzyme"/>
    <property type="match status" value="1"/>
</dbReference>
<keyword evidence="3" id="KW-1185">Reference proteome</keyword>
<dbReference type="AlphaFoldDB" id="A0A5C6U1B8"/>
<proteinExistence type="predicted"/>
<reference evidence="2 3" key="1">
    <citation type="submission" date="2019-08" db="EMBL/GenBank/DDBJ databases">
        <authorList>
            <person name="Khan S.A."/>
            <person name="Jeon C.O."/>
            <person name="Jeong S.E."/>
        </authorList>
    </citation>
    <scope>NUCLEOTIDE SEQUENCE [LARGE SCALE GENOMIC DNA]</scope>
    <source>
        <strain evidence="3">IMCC1728</strain>
    </source>
</reference>
<evidence type="ECO:0008006" key="4">
    <source>
        <dbReference type="Google" id="ProtNLM"/>
    </source>
</evidence>